<reference evidence="7 8" key="1">
    <citation type="journal article" date="2012" name="BMC Genomics">
        <title>Comparative genomic analysis of the genus Staphylococcus including Staphylococcus aureus and its newly described sister species Staphylococcus simiae.</title>
        <authorList>
            <person name="Suzuki H."/>
            <person name="Lefebure T."/>
            <person name="Pavinski Bitar P."/>
            <person name="Stanhope M.J."/>
        </authorList>
    </citation>
    <scope>NUCLEOTIDE SEQUENCE [LARGE SCALE GENOMIC DNA]</scope>
    <source>
        <strain evidence="7 8">CCM 7213</strain>
    </source>
</reference>
<organism evidence="7 8">
    <name type="scientific">Staphylococcus simiae CCM 7213 = CCUG 51256</name>
    <dbReference type="NCBI Taxonomy" id="911238"/>
    <lineage>
        <taxon>Bacteria</taxon>
        <taxon>Bacillati</taxon>
        <taxon>Bacillota</taxon>
        <taxon>Bacilli</taxon>
        <taxon>Bacillales</taxon>
        <taxon>Staphylococcaceae</taxon>
        <taxon>Staphylococcus</taxon>
    </lineage>
</organism>
<feature type="transmembrane region" description="Helical" evidence="6">
    <location>
        <begin position="156"/>
        <end position="174"/>
    </location>
</feature>
<keyword evidence="4 6" id="KW-1133">Transmembrane helix</keyword>
<keyword evidence="8" id="KW-1185">Reference proteome</keyword>
<dbReference type="InterPro" id="IPR036259">
    <property type="entry name" value="MFS_trans_sf"/>
</dbReference>
<evidence type="ECO:0000256" key="1">
    <source>
        <dbReference type="ARBA" id="ARBA00004651"/>
    </source>
</evidence>
<keyword evidence="2" id="KW-1003">Cell membrane</keyword>
<dbReference type="OrthoDB" id="9783227at2"/>
<evidence type="ECO:0000256" key="6">
    <source>
        <dbReference type="SAM" id="Phobius"/>
    </source>
</evidence>
<feature type="transmembrane region" description="Helical" evidence="6">
    <location>
        <begin position="16"/>
        <end position="33"/>
    </location>
</feature>
<feature type="transmembrane region" description="Helical" evidence="6">
    <location>
        <begin position="338"/>
        <end position="358"/>
    </location>
</feature>
<accession>G5JL14</accession>
<dbReference type="PATRIC" id="fig|911238.3.peg.1921"/>
<evidence type="ECO:0000313" key="8">
    <source>
        <dbReference type="Proteomes" id="UP000005413"/>
    </source>
</evidence>
<dbReference type="PANTHER" id="PTHR43124:SF3">
    <property type="entry name" value="CHLORAMPHENICOL EFFLUX PUMP RV0191"/>
    <property type="match status" value="1"/>
</dbReference>
<feature type="transmembrane region" description="Helical" evidence="6">
    <location>
        <begin position="84"/>
        <end position="102"/>
    </location>
</feature>
<dbReference type="GO" id="GO:0022857">
    <property type="term" value="F:transmembrane transporter activity"/>
    <property type="evidence" value="ECO:0007669"/>
    <property type="project" value="InterPro"/>
</dbReference>
<dbReference type="SUPFAM" id="SSF103473">
    <property type="entry name" value="MFS general substrate transporter"/>
    <property type="match status" value="1"/>
</dbReference>
<keyword evidence="3 6" id="KW-0812">Transmembrane</keyword>
<evidence type="ECO:0000256" key="5">
    <source>
        <dbReference type="ARBA" id="ARBA00023136"/>
    </source>
</evidence>
<feature type="transmembrane region" description="Helical" evidence="6">
    <location>
        <begin position="282"/>
        <end position="303"/>
    </location>
</feature>
<dbReference type="GO" id="GO:0005886">
    <property type="term" value="C:plasma membrane"/>
    <property type="evidence" value="ECO:0007669"/>
    <property type="project" value="UniProtKB-SubCell"/>
</dbReference>
<dbReference type="PANTHER" id="PTHR43124">
    <property type="entry name" value="PURINE EFFLUX PUMP PBUE"/>
    <property type="match status" value="1"/>
</dbReference>
<evidence type="ECO:0000313" key="7">
    <source>
        <dbReference type="EMBL" id="EHJ07101.1"/>
    </source>
</evidence>
<comment type="subcellular location">
    <subcellularLocation>
        <location evidence="1">Cell membrane</location>
        <topology evidence="1">Multi-pass membrane protein</topology>
    </subcellularLocation>
</comment>
<protein>
    <recommendedName>
        <fullName evidence="9">Major facilitator superfamily (MFS) profile domain-containing protein</fullName>
    </recommendedName>
</protein>
<feature type="transmembrane region" description="Helical" evidence="6">
    <location>
        <begin position="114"/>
        <end position="135"/>
    </location>
</feature>
<evidence type="ECO:0000256" key="2">
    <source>
        <dbReference type="ARBA" id="ARBA00022475"/>
    </source>
</evidence>
<evidence type="ECO:0000256" key="3">
    <source>
        <dbReference type="ARBA" id="ARBA00022692"/>
    </source>
</evidence>
<feature type="transmembrane region" description="Helical" evidence="6">
    <location>
        <begin position="370"/>
        <end position="390"/>
    </location>
</feature>
<proteinExistence type="predicted"/>
<keyword evidence="5 6" id="KW-0472">Membrane</keyword>
<dbReference type="EMBL" id="AEUN01000498">
    <property type="protein sequence ID" value="EHJ07101.1"/>
    <property type="molecule type" value="Genomic_DNA"/>
</dbReference>
<dbReference type="Gene3D" id="1.20.1250.20">
    <property type="entry name" value="MFS general substrate transporter like domains"/>
    <property type="match status" value="1"/>
</dbReference>
<comment type="caution">
    <text evidence="7">The sequence shown here is derived from an EMBL/GenBank/DDBJ whole genome shotgun (WGS) entry which is preliminary data.</text>
</comment>
<dbReference type="RefSeq" id="WP_002464864.1">
    <property type="nucleotide sequence ID" value="NZ_AEUN01000498.1"/>
</dbReference>
<feature type="transmembrane region" description="Helical" evidence="6">
    <location>
        <begin position="53"/>
        <end position="72"/>
    </location>
</feature>
<feature type="transmembrane region" description="Helical" evidence="6">
    <location>
        <begin position="410"/>
        <end position="431"/>
    </location>
</feature>
<feature type="transmembrane region" description="Helical" evidence="6">
    <location>
        <begin position="246"/>
        <end position="270"/>
    </location>
</feature>
<feature type="transmembrane region" description="Helical" evidence="6">
    <location>
        <begin position="180"/>
        <end position="197"/>
    </location>
</feature>
<dbReference type="InterPro" id="IPR011701">
    <property type="entry name" value="MFS"/>
</dbReference>
<gene>
    <name evidence="7" type="ORF">SS7213T_10879</name>
</gene>
<name>G5JL14_9STAP</name>
<dbReference type="Proteomes" id="UP000005413">
    <property type="component" value="Unassembled WGS sequence"/>
</dbReference>
<dbReference type="AlphaFoldDB" id="G5JL14"/>
<feature type="transmembrane region" description="Helical" evidence="6">
    <location>
        <begin position="315"/>
        <end position="332"/>
    </location>
</feature>
<dbReference type="InterPro" id="IPR050189">
    <property type="entry name" value="MFS_Efflux_Transporters"/>
</dbReference>
<dbReference type="Pfam" id="PF07690">
    <property type="entry name" value="MFS_1"/>
    <property type="match status" value="1"/>
</dbReference>
<evidence type="ECO:0008006" key="9">
    <source>
        <dbReference type="Google" id="ProtNLM"/>
    </source>
</evidence>
<sequence>MKKILDRLGFDNKHNFIGFLTVITAGQLIYSSFEAFKGTFYNLLLEVLNVSNAELGTLFSLIGIAVFFYIPGGWINNRFSIKSILIFGLVVRFITMSVIIFFTPNFTVLKCIAIIWGLIDAVFWPAVLNGIIFFTHQHNRGIGFGLLESIRRTQEVLMNLLIVGVMAVISGLAVFKGGMLFYNLLIIPLIYLIIRYIPKNGIAANHKLKHRYEINRDLESEDIVRDNKSLEALKGLLHVLFTQPRIWLASIGGLAAYWSYIILIYTVPYLQSVYQLTPNQTAIFGIINTGAMGIVMGLSAGLISDYIFKSATRMMFTALTLCIISLSLVAFFKTGIILSIILLLAFSIATFLANSIILAPISEINLPEKYTGAAMSLGSFATYAPIFFVYQMNGTLLDKYHYNIELAYHLIFRIGIIVDMIGAIAILLLLFMNRHKPKNSQA</sequence>
<evidence type="ECO:0000256" key="4">
    <source>
        <dbReference type="ARBA" id="ARBA00022989"/>
    </source>
</evidence>